<dbReference type="RefSeq" id="WP_108145553.1">
    <property type="nucleotide sequence ID" value="NZ_JABCAG010000019.1"/>
</dbReference>
<dbReference type="Proteomes" id="UP000244022">
    <property type="component" value="Unassembled WGS sequence"/>
</dbReference>
<evidence type="ECO:0000313" key="2">
    <source>
        <dbReference type="EMBL" id="PTO36567.1"/>
    </source>
</evidence>
<evidence type="ECO:0000313" key="4">
    <source>
        <dbReference type="Proteomes" id="UP000557857"/>
    </source>
</evidence>
<dbReference type="EMBL" id="JABCAG010000019">
    <property type="protein sequence ID" value="NMP58378.1"/>
    <property type="molecule type" value="Genomic_DNA"/>
</dbReference>
<comment type="caution">
    <text evidence="2">The sequence shown here is derived from an EMBL/GenBank/DDBJ whole genome shotgun (WGS) entry which is preliminary data.</text>
</comment>
<dbReference type="Pfam" id="PF14284">
    <property type="entry name" value="PcfJ"/>
    <property type="match status" value="1"/>
</dbReference>
<sequence length="465" mass="56012">MNTINLNELFEDISNHFQQFSFEDNDELMRLFQLEKEENYLTFICLDGKIIDPKESIIISHLRRFKNYISKNKETISEIKFDGTTNLEYLVRVNYQRKQRLIEDDQGFQIYGGEEYDCLKFIQLKFESIGRSIYLNTQPFYVHYNDSQHLFLQDEANGFTILERRRKKQIALSYESFLTFMDRSCESILQKINPFIKEMMEEKDSLPFTWAEIIKAKNKYELLCNKYPSKRFTKKVNKYPLRYTYALIKLRPRVTSKQFRKIEAAMEQKDNDLFPSEIFMFSRKNSREFVKDLLISYVQNCILPSFATIILSDLIDMSFFLNKKLEFNFKTERGLSRQHNQIVEEYNLKEAKRIKTFKLKQHGKYRLLVKHLQNHPHFNLIKTNKELFLEGSTMHHCVYSYLGKIQKGDSIIWKYKRQNHRYTVEIEKRKYGNYEVVQCYGKYDSLPDKQELQVIREIVEAIPYK</sequence>
<evidence type="ECO:0000313" key="3">
    <source>
        <dbReference type="Proteomes" id="UP000244022"/>
    </source>
</evidence>
<gene>
    <name evidence="2" type="ORF">C6N14_03320</name>
    <name evidence="1" type="ORF">HI921_07865</name>
</gene>
<organism evidence="2 3">
    <name type="scientific">Enterococcus mundtii</name>
    <dbReference type="NCBI Taxonomy" id="53346"/>
    <lineage>
        <taxon>Bacteria</taxon>
        <taxon>Bacillati</taxon>
        <taxon>Bacillota</taxon>
        <taxon>Bacilli</taxon>
        <taxon>Lactobacillales</taxon>
        <taxon>Enterococcaceae</taxon>
        <taxon>Enterococcus</taxon>
    </lineage>
</organism>
<dbReference type="AlphaFoldDB" id="A0A2T5DEX6"/>
<reference evidence="2 3" key="1">
    <citation type="submission" date="2018-03" db="EMBL/GenBank/DDBJ databases">
        <title>Draft genome sequences of four Enterococcus mundtii strains isolated from beef slaughterhouses in Kenya.</title>
        <authorList>
            <person name="Wambui J."/>
            <person name="Stevens M."/>
            <person name="Njage P."/>
            <person name="Stephan R."/>
            <person name="Tasara T."/>
        </authorList>
    </citation>
    <scope>NUCLEOTIDE SEQUENCE [LARGE SCALE GENOMIC DNA]</scope>
    <source>
        <strain evidence="2 3">H18-EM</strain>
    </source>
</reference>
<dbReference type="Proteomes" id="UP000557857">
    <property type="component" value="Unassembled WGS sequence"/>
</dbReference>
<proteinExistence type="predicted"/>
<reference evidence="1 4" key="2">
    <citation type="submission" date="2020-04" db="EMBL/GenBank/DDBJ databases">
        <authorList>
            <person name="Abaymova A."/>
            <person name="Teymurazov M."/>
            <person name="Tazyna O."/>
            <person name="Chatushin Y."/>
            <person name="Svetoch E."/>
            <person name="Pereligyn V."/>
            <person name="Pohylenko V."/>
            <person name="Platonov M."/>
            <person name="Kartsev N."/>
            <person name="Skryabin Y."/>
            <person name="Sizova A."/>
            <person name="Solomentsev V."/>
            <person name="Kislichkina A."/>
            <person name="Bogun A."/>
        </authorList>
    </citation>
    <scope>NUCLEOTIDE SEQUENCE [LARGE SCALE GENOMIC DNA]</scope>
    <source>
        <strain evidence="1">SCPM-O-B-8398</strain>
        <strain evidence="4">SCPM-O-B-8398 (E28)</strain>
    </source>
</reference>
<protein>
    <submittedName>
        <fullName evidence="2">Uncharacterized protein</fullName>
    </submittedName>
</protein>
<evidence type="ECO:0000313" key="1">
    <source>
        <dbReference type="EMBL" id="NMP58378.1"/>
    </source>
</evidence>
<dbReference type="EMBL" id="PYGR01000008">
    <property type="protein sequence ID" value="PTO36567.1"/>
    <property type="molecule type" value="Genomic_DNA"/>
</dbReference>
<dbReference type="InterPro" id="IPR025586">
    <property type="entry name" value="PcfJ"/>
</dbReference>
<accession>A0A2T5DEX6</accession>
<name>A0A2T5DEX6_ENTMU</name>